<name>A0A4V0NDT3_SORCE</name>
<sequence length="70" mass="7820">MLRQGGRVTCWERGLERTPREIDIPEAVHVSVGYEDACAALARGEIACRTGPEPDDIGVLRWTMRIEGPR</sequence>
<evidence type="ECO:0000313" key="1">
    <source>
        <dbReference type="EMBL" id="AUX23772.1"/>
    </source>
</evidence>
<dbReference type="Proteomes" id="UP000295781">
    <property type="component" value="Chromosome"/>
</dbReference>
<dbReference type="AlphaFoldDB" id="A0A4V0NDT3"/>
<dbReference type="EMBL" id="CP012670">
    <property type="protein sequence ID" value="AUX23772.1"/>
    <property type="molecule type" value="Genomic_DNA"/>
</dbReference>
<evidence type="ECO:0000313" key="2">
    <source>
        <dbReference type="Proteomes" id="UP000295781"/>
    </source>
</evidence>
<protein>
    <submittedName>
        <fullName evidence="1">Uncharacterized protein</fullName>
    </submittedName>
</protein>
<organism evidence="1 2">
    <name type="scientific">Sorangium cellulosum</name>
    <name type="common">Polyangium cellulosum</name>
    <dbReference type="NCBI Taxonomy" id="56"/>
    <lineage>
        <taxon>Bacteria</taxon>
        <taxon>Pseudomonadati</taxon>
        <taxon>Myxococcota</taxon>
        <taxon>Polyangia</taxon>
        <taxon>Polyangiales</taxon>
        <taxon>Polyangiaceae</taxon>
        <taxon>Sorangium</taxon>
    </lineage>
</organism>
<proteinExistence type="predicted"/>
<accession>A0A4V0NDT3</accession>
<reference evidence="1 2" key="1">
    <citation type="submission" date="2015-09" db="EMBL/GenBank/DDBJ databases">
        <title>Sorangium comparison.</title>
        <authorList>
            <person name="Zaburannyi N."/>
            <person name="Bunk B."/>
            <person name="Overmann J."/>
            <person name="Mueller R."/>
        </authorList>
    </citation>
    <scope>NUCLEOTIDE SEQUENCE [LARGE SCALE GENOMIC DNA]</scope>
    <source>
        <strain evidence="1 2">So ceGT47</strain>
    </source>
</reference>
<gene>
    <name evidence="1" type="ORF">SOCEGT47_043020</name>
</gene>